<evidence type="ECO:0000313" key="8">
    <source>
        <dbReference type="Proteomes" id="UP000606274"/>
    </source>
</evidence>
<keyword evidence="3" id="KW-0206">Cytoskeleton</keyword>
<reference evidence="7" key="1">
    <citation type="submission" date="2020-08" db="EMBL/GenBank/DDBJ databases">
        <title>Chromosome-level assembly of Southern catfish (Silurus meridionalis) provides insights into visual adaptation to the nocturnal and benthic lifestyles.</title>
        <authorList>
            <person name="Zhang Y."/>
            <person name="Wang D."/>
            <person name="Peng Z."/>
        </authorList>
    </citation>
    <scope>NUCLEOTIDE SEQUENCE</scope>
    <source>
        <strain evidence="7">SWU-2019-XX</strain>
        <tissue evidence="7">Muscle</tissue>
    </source>
</reference>
<evidence type="ECO:0000313" key="7">
    <source>
        <dbReference type="EMBL" id="KAF7695539.1"/>
    </source>
</evidence>
<proteinExistence type="inferred from homology"/>
<evidence type="ECO:0000256" key="3">
    <source>
        <dbReference type="ARBA" id="ARBA00023212"/>
    </source>
</evidence>
<sequence>MDAEFSDTERNMKQQQPDENPQPKTSDFYRVGENLPKRFNNPDWFKGYSKKTHVLYQTTNQTYGSKKPTVHEMPTGFYGRKCKFSSHRLKTGMFRDNRFNTELERSPITGPESINVVQDRINFHRSIINQKDQ</sequence>
<keyword evidence="2" id="KW-0963">Cytoplasm</keyword>
<gene>
    <name evidence="7" type="ORF">HF521_007262</name>
</gene>
<protein>
    <submittedName>
        <fullName evidence="7">Uncharacterized protein</fullName>
    </submittedName>
</protein>
<comment type="caution">
    <text evidence="7">The sequence shown here is derived from an EMBL/GenBank/DDBJ whole genome shotgun (WGS) entry which is preliminary data.</text>
</comment>
<evidence type="ECO:0000256" key="5">
    <source>
        <dbReference type="ARBA" id="ARBA00038014"/>
    </source>
</evidence>
<evidence type="ECO:0000256" key="6">
    <source>
        <dbReference type="SAM" id="MobiDB-lite"/>
    </source>
</evidence>
<dbReference type="InterPro" id="IPR026507">
    <property type="entry name" value="PIRC1/2"/>
</dbReference>
<dbReference type="AlphaFoldDB" id="A0A8T0AUX2"/>
<dbReference type="Proteomes" id="UP000606274">
    <property type="component" value="Unassembled WGS sequence"/>
</dbReference>
<dbReference type="PANTHER" id="PTHR20899">
    <property type="entry name" value="PIERCE HOMOLOG"/>
    <property type="match status" value="1"/>
</dbReference>
<name>A0A8T0AUX2_SILME</name>
<dbReference type="GO" id="GO:0035082">
    <property type="term" value="P:axoneme assembly"/>
    <property type="evidence" value="ECO:0007669"/>
    <property type="project" value="InterPro"/>
</dbReference>
<keyword evidence="8" id="KW-1185">Reference proteome</keyword>
<feature type="compositionally biased region" description="Polar residues" evidence="6">
    <location>
        <begin position="13"/>
        <end position="25"/>
    </location>
</feature>
<comment type="subcellular location">
    <subcellularLocation>
        <location evidence="1">Cytoplasm</location>
        <location evidence="1">Cytoskeleton</location>
        <location evidence="1">Cilium axoneme</location>
    </subcellularLocation>
</comment>
<evidence type="ECO:0000256" key="4">
    <source>
        <dbReference type="ARBA" id="ARBA00023273"/>
    </source>
</evidence>
<organism evidence="7 8">
    <name type="scientific">Silurus meridionalis</name>
    <name type="common">Southern catfish</name>
    <name type="synonym">Silurus soldatovi meridionalis</name>
    <dbReference type="NCBI Taxonomy" id="175797"/>
    <lineage>
        <taxon>Eukaryota</taxon>
        <taxon>Metazoa</taxon>
        <taxon>Chordata</taxon>
        <taxon>Craniata</taxon>
        <taxon>Vertebrata</taxon>
        <taxon>Euteleostomi</taxon>
        <taxon>Actinopterygii</taxon>
        <taxon>Neopterygii</taxon>
        <taxon>Teleostei</taxon>
        <taxon>Ostariophysi</taxon>
        <taxon>Siluriformes</taxon>
        <taxon>Siluridae</taxon>
        <taxon>Silurus</taxon>
    </lineage>
</organism>
<dbReference type="OrthoDB" id="546383at2759"/>
<dbReference type="PANTHER" id="PTHR20899:SF1">
    <property type="entry name" value="PIERCER OF MICROTUBULE WALL 1 PROTEIN"/>
    <property type="match status" value="1"/>
</dbReference>
<dbReference type="EMBL" id="JABFDY010000017">
    <property type="protein sequence ID" value="KAF7695539.1"/>
    <property type="molecule type" value="Genomic_DNA"/>
</dbReference>
<dbReference type="Pfam" id="PF14892">
    <property type="entry name" value="PIRC1_2"/>
    <property type="match status" value="1"/>
</dbReference>
<comment type="similarity">
    <text evidence="5">Belongs to the PIERCE1 family.</text>
</comment>
<dbReference type="GO" id="GO:0005879">
    <property type="term" value="C:axonemal microtubule"/>
    <property type="evidence" value="ECO:0007669"/>
    <property type="project" value="InterPro"/>
</dbReference>
<evidence type="ECO:0000256" key="2">
    <source>
        <dbReference type="ARBA" id="ARBA00022490"/>
    </source>
</evidence>
<feature type="region of interest" description="Disordered" evidence="6">
    <location>
        <begin position="1"/>
        <end position="29"/>
    </location>
</feature>
<accession>A0A8T0AUX2</accession>
<keyword evidence="4" id="KW-0966">Cell projection</keyword>
<evidence type="ECO:0000256" key="1">
    <source>
        <dbReference type="ARBA" id="ARBA00004430"/>
    </source>
</evidence>